<name>A0A0A9CGL3_ARUDO</name>
<reference evidence="1" key="2">
    <citation type="journal article" date="2015" name="Data Brief">
        <title>Shoot transcriptome of the giant reed, Arundo donax.</title>
        <authorList>
            <person name="Barrero R.A."/>
            <person name="Guerrero F.D."/>
            <person name="Moolhuijzen P."/>
            <person name="Goolsby J.A."/>
            <person name="Tidwell J."/>
            <person name="Bellgard S.E."/>
            <person name="Bellgard M.I."/>
        </authorList>
    </citation>
    <scope>NUCLEOTIDE SEQUENCE</scope>
    <source>
        <tissue evidence="1">Shoot tissue taken approximately 20 cm above the soil surface</tissue>
    </source>
</reference>
<protein>
    <submittedName>
        <fullName evidence="1">Uncharacterized protein</fullName>
    </submittedName>
</protein>
<sequence length="75" mass="8381">MPDLLSLDVKLVFHVYQPVWINGVRFASPLWDFCLAFTPNFASGISLSCKENEWTASRVIGSSGCVPTLFKHFST</sequence>
<evidence type="ECO:0000313" key="1">
    <source>
        <dbReference type="EMBL" id="JAD70612.1"/>
    </source>
</evidence>
<proteinExistence type="predicted"/>
<accession>A0A0A9CGL3</accession>
<dbReference type="EMBL" id="GBRH01227283">
    <property type="protein sequence ID" value="JAD70612.1"/>
    <property type="molecule type" value="Transcribed_RNA"/>
</dbReference>
<dbReference type="AlphaFoldDB" id="A0A0A9CGL3"/>
<reference evidence="1" key="1">
    <citation type="submission" date="2014-09" db="EMBL/GenBank/DDBJ databases">
        <authorList>
            <person name="Magalhaes I.L.F."/>
            <person name="Oliveira U."/>
            <person name="Santos F.R."/>
            <person name="Vidigal T.H.D.A."/>
            <person name="Brescovit A.D."/>
            <person name="Santos A.J."/>
        </authorList>
    </citation>
    <scope>NUCLEOTIDE SEQUENCE</scope>
    <source>
        <tissue evidence="1">Shoot tissue taken approximately 20 cm above the soil surface</tissue>
    </source>
</reference>
<organism evidence="1">
    <name type="scientific">Arundo donax</name>
    <name type="common">Giant reed</name>
    <name type="synonym">Donax arundinaceus</name>
    <dbReference type="NCBI Taxonomy" id="35708"/>
    <lineage>
        <taxon>Eukaryota</taxon>
        <taxon>Viridiplantae</taxon>
        <taxon>Streptophyta</taxon>
        <taxon>Embryophyta</taxon>
        <taxon>Tracheophyta</taxon>
        <taxon>Spermatophyta</taxon>
        <taxon>Magnoliopsida</taxon>
        <taxon>Liliopsida</taxon>
        <taxon>Poales</taxon>
        <taxon>Poaceae</taxon>
        <taxon>PACMAD clade</taxon>
        <taxon>Arundinoideae</taxon>
        <taxon>Arundineae</taxon>
        <taxon>Arundo</taxon>
    </lineage>
</organism>